<gene>
    <name evidence="2" type="ORF">LVJ94_21045</name>
</gene>
<evidence type="ECO:0008006" key="4">
    <source>
        <dbReference type="Google" id="ProtNLM"/>
    </source>
</evidence>
<feature type="signal peptide" evidence="1">
    <location>
        <begin position="1"/>
        <end position="29"/>
    </location>
</feature>
<dbReference type="Proteomes" id="UP001374803">
    <property type="component" value="Chromosome"/>
</dbReference>
<accession>A0ABZ2LIP6</accession>
<keyword evidence="3" id="KW-1185">Reference proteome</keyword>
<evidence type="ECO:0000313" key="2">
    <source>
        <dbReference type="EMBL" id="WXB09703.1"/>
    </source>
</evidence>
<evidence type="ECO:0000313" key="3">
    <source>
        <dbReference type="Proteomes" id="UP001374803"/>
    </source>
</evidence>
<feature type="chain" id="PRO_5046606661" description="DNA-binding protein" evidence="1">
    <location>
        <begin position="30"/>
        <end position="228"/>
    </location>
</feature>
<organism evidence="2 3">
    <name type="scientific">Pendulispora rubella</name>
    <dbReference type="NCBI Taxonomy" id="2741070"/>
    <lineage>
        <taxon>Bacteria</taxon>
        <taxon>Pseudomonadati</taxon>
        <taxon>Myxococcota</taxon>
        <taxon>Myxococcia</taxon>
        <taxon>Myxococcales</taxon>
        <taxon>Sorangiineae</taxon>
        <taxon>Pendulisporaceae</taxon>
        <taxon>Pendulispora</taxon>
    </lineage>
</organism>
<reference evidence="2" key="1">
    <citation type="submission" date="2021-12" db="EMBL/GenBank/DDBJ databases">
        <title>Discovery of the Pendulisporaceae a myxobacterial family with distinct sporulation behavior and unique specialized metabolism.</title>
        <authorList>
            <person name="Garcia R."/>
            <person name="Popoff A."/>
            <person name="Bader C.D."/>
            <person name="Loehr J."/>
            <person name="Walesch S."/>
            <person name="Walt C."/>
            <person name="Boldt J."/>
            <person name="Bunk B."/>
            <person name="Haeckl F.J.F.P.J."/>
            <person name="Gunesch A.P."/>
            <person name="Birkelbach J."/>
            <person name="Nuebel U."/>
            <person name="Pietschmann T."/>
            <person name="Bach T."/>
            <person name="Mueller R."/>
        </authorList>
    </citation>
    <scope>NUCLEOTIDE SEQUENCE</scope>
    <source>
        <strain evidence="2">MSr11367</strain>
    </source>
</reference>
<proteinExistence type="predicted"/>
<dbReference type="RefSeq" id="WP_394839376.1">
    <property type="nucleotide sequence ID" value="NZ_CP089929.1"/>
</dbReference>
<protein>
    <recommendedName>
        <fullName evidence="4">DNA-binding protein</fullName>
    </recommendedName>
</protein>
<evidence type="ECO:0000256" key="1">
    <source>
        <dbReference type="SAM" id="SignalP"/>
    </source>
</evidence>
<sequence>MHRALSSLSRFAVIVPLALLAPLTAPAQAAAVEEAQASFSIAKARTLPLGSKVTVRGSVSTPSGAFESSFGDKGFGLQDATAGIYVSFATNVNTAPNDVARVTGILQDHSGLLVVVPSAADDVKIHHGGPATRPERIATADVGESTEARIVRVAGTITEGPIDDAPYGFKFKVNDGSGNVVVFVNVQTGIAMSSLHLGQSVRITGFSSQYADHYEIDPRSPDDIVARP</sequence>
<dbReference type="EMBL" id="CP089983">
    <property type="protein sequence ID" value="WXB09703.1"/>
    <property type="molecule type" value="Genomic_DNA"/>
</dbReference>
<name>A0ABZ2LIP6_9BACT</name>
<keyword evidence="1" id="KW-0732">Signal</keyword>